<dbReference type="InterPro" id="IPR014746">
    <property type="entry name" value="Gln_synth/guanido_kin_cat_dom"/>
</dbReference>
<dbReference type="InterPro" id="IPR008147">
    <property type="entry name" value="Gln_synt_N"/>
</dbReference>
<comment type="catalytic activity">
    <reaction evidence="8 11">
        <text>L-glutamate + NH4(+) + ATP = L-glutamine + ADP + phosphate + H(+)</text>
        <dbReference type="Rhea" id="RHEA:16169"/>
        <dbReference type="ChEBI" id="CHEBI:15378"/>
        <dbReference type="ChEBI" id="CHEBI:28938"/>
        <dbReference type="ChEBI" id="CHEBI:29985"/>
        <dbReference type="ChEBI" id="CHEBI:30616"/>
        <dbReference type="ChEBI" id="CHEBI:43474"/>
        <dbReference type="ChEBI" id="CHEBI:58359"/>
        <dbReference type="ChEBI" id="CHEBI:456216"/>
        <dbReference type="EC" id="6.3.1.2"/>
    </reaction>
</comment>
<keyword evidence="6 11" id="KW-0547">Nucleotide-binding</keyword>
<dbReference type="InterPro" id="IPR027302">
    <property type="entry name" value="Gln_synth_N_conserv_site"/>
</dbReference>
<dbReference type="InterPro" id="IPR050292">
    <property type="entry name" value="Glutamine_Synthetase"/>
</dbReference>
<comment type="caution">
    <text evidence="14">The sequence shown here is derived from an EMBL/GenBank/DDBJ whole genome shotgun (WGS) entry which is preliminary data.</text>
</comment>
<accession>A0A2B4SH24</accession>
<organism evidence="14 15">
    <name type="scientific">Stylophora pistillata</name>
    <name type="common">Smooth cauliflower coral</name>
    <dbReference type="NCBI Taxonomy" id="50429"/>
    <lineage>
        <taxon>Eukaryota</taxon>
        <taxon>Metazoa</taxon>
        <taxon>Cnidaria</taxon>
        <taxon>Anthozoa</taxon>
        <taxon>Hexacorallia</taxon>
        <taxon>Scleractinia</taxon>
        <taxon>Astrocoeniina</taxon>
        <taxon>Pocilloporidae</taxon>
        <taxon>Stylophora</taxon>
    </lineage>
</organism>
<evidence type="ECO:0000259" key="13">
    <source>
        <dbReference type="PROSITE" id="PS51987"/>
    </source>
</evidence>
<evidence type="ECO:0000256" key="1">
    <source>
        <dbReference type="ARBA" id="ARBA00004496"/>
    </source>
</evidence>
<evidence type="ECO:0000256" key="9">
    <source>
        <dbReference type="PROSITE-ProRule" id="PRU01330"/>
    </source>
</evidence>
<evidence type="ECO:0000256" key="6">
    <source>
        <dbReference type="ARBA" id="ARBA00022741"/>
    </source>
</evidence>
<evidence type="ECO:0000313" key="15">
    <source>
        <dbReference type="Proteomes" id="UP000225706"/>
    </source>
</evidence>
<dbReference type="PROSITE" id="PS00181">
    <property type="entry name" value="GLNA_ATP"/>
    <property type="match status" value="1"/>
</dbReference>
<dbReference type="Gene3D" id="3.30.590.10">
    <property type="entry name" value="Glutamine synthetase/guanido kinase, catalytic domain"/>
    <property type="match status" value="2"/>
</dbReference>
<dbReference type="FunFam" id="3.30.590.10:FF:000011">
    <property type="entry name" value="Glutamine synthetase"/>
    <property type="match status" value="2"/>
</dbReference>
<dbReference type="OrthoDB" id="1936100at2759"/>
<keyword evidence="5 11" id="KW-0436">Ligase</keyword>
<dbReference type="Proteomes" id="UP000225706">
    <property type="component" value="Unassembled WGS sequence"/>
</dbReference>
<dbReference type="SMART" id="SM01230">
    <property type="entry name" value="Gln-synt_C"/>
    <property type="match status" value="1"/>
</dbReference>
<dbReference type="PANTHER" id="PTHR20852:SF57">
    <property type="entry name" value="GLUTAMINE SYNTHETASE 2 CYTOPLASMIC"/>
    <property type="match status" value="1"/>
</dbReference>
<dbReference type="PANTHER" id="PTHR20852">
    <property type="entry name" value="GLUTAMINE SYNTHETASE"/>
    <property type="match status" value="1"/>
</dbReference>
<evidence type="ECO:0000256" key="5">
    <source>
        <dbReference type="ARBA" id="ARBA00022598"/>
    </source>
</evidence>
<gene>
    <name evidence="14" type="primary">Glul</name>
    <name evidence="14" type="ORF">AWC38_SpisGene7537</name>
</gene>
<dbReference type="GO" id="GO:0006542">
    <property type="term" value="P:glutamine biosynthetic process"/>
    <property type="evidence" value="ECO:0007669"/>
    <property type="project" value="InterPro"/>
</dbReference>
<dbReference type="SUPFAM" id="SSF55931">
    <property type="entry name" value="Glutamine synthetase/guanido kinase"/>
    <property type="match status" value="2"/>
</dbReference>
<reference evidence="15" key="1">
    <citation type="journal article" date="2017" name="bioRxiv">
        <title>Comparative analysis of the genomes of Stylophora pistillata and Acropora digitifera provides evidence for extensive differences between species of corals.</title>
        <authorList>
            <person name="Voolstra C.R."/>
            <person name="Li Y."/>
            <person name="Liew Y.J."/>
            <person name="Baumgarten S."/>
            <person name="Zoccola D."/>
            <person name="Flot J.-F."/>
            <person name="Tambutte S."/>
            <person name="Allemand D."/>
            <person name="Aranda M."/>
        </authorList>
    </citation>
    <scope>NUCLEOTIDE SEQUENCE [LARGE SCALE GENOMIC DNA]</scope>
</reference>
<evidence type="ECO:0000256" key="7">
    <source>
        <dbReference type="ARBA" id="ARBA00022840"/>
    </source>
</evidence>
<evidence type="ECO:0000313" key="14">
    <source>
        <dbReference type="EMBL" id="PFX27745.1"/>
    </source>
</evidence>
<dbReference type="InterPro" id="IPR027303">
    <property type="entry name" value="Gln_synth_gly_rich_site"/>
</dbReference>
<dbReference type="Pfam" id="PF03951">
    <property type="entry name" value="Gln-synt_N"/>
    <property type="match status" value="1"/>
</dbReference>
<dbReference type="EC" id="6.3.1.2" evidence="3 11"/>
<evidence type="ECO:0000256" key="4">
    <source>
        <dbReference type="ARBA" id="ARBA00022490"/>
    </source>
</evidence>
<dbReference type="InterPro" id="IPR008146">
    <property type="entry name" value="Gln_synth_cat_dom"/>
</dbReference>
<dbReference type="PROSITE" id="PS51986">
    <property type="entry name" value="GS_BETA_GRASP"/>
    <property type="match status" value="1"/>
</dbReference>
<keyword evidence="4" id="KW-0963">Cytoplasm</keyword>
<evidence type="ECO:0000256" key="11">
    <source>
        <dbReference type="RuleBase" id="RU004356"/>
    </source>
</evidence>
<dbReference type="AlphaFoldDB" id="A0A2B4SH24"/>
<dbReference type="FunFam" id="3.10.20.70:FF:000004">
    <property type="entry name" value="Glutamine synthetase"/>
    <property type="match status" value="1"/>
</dbReference>
<dbReference type="SUPFAM" id="SSF54368">
    <property type="entry name" value="Glutamine synthetase, N-terminal domain"/>
    <property type="match status" value="1"/>
</dbReference>
<dbReference type="PROSITE" id="PS51987">
    <property type="entry name" value="GS_CATALYTIC"/>
    <property type="match status" value="1"/>
</dbReference>
<dbReference type="Pfam" id="PF00120">
    <property type="entry name" value="Gln-synt_C"/>
    <property type="match status" value="1"/>
</dbReference>
<evidence type="ECO:0000256" key="10">
    <source>
        <dbReference type="RuleBase" id="RU000384"/>
    </source>
</evidence>
<dbReference type="InterPro" id="IPR036651">
    <property type="entry name" value="Gln_synt_N_sf"/>
</dbReference>
<dbReference type="GO" id="GO:0005524">
    <property type="term" value="F:ATP binding"/>
    <property type="evidence" value="ECO:0007669"/>
    <property type="project" value="UniProtKB-KW"/>
</dbReference>
<proteinExistence type="inferred from homology"/>
<comment type="subcellular location">
    <subcellularLocation>
        <location evidence="1">Cytoplasm</location>
    </subcellularLocation>
</comment>
<evidence type="ECO:0000256" key="2">
    <source>
        <dbReference type="ARBA" id="ARBA00009897"/>
    </source>
</evidence>
<feature type="domain" description="GS beta-grasp" evidence="12">
    <location>
        <begin position="18"/>
        <end position="100"/>
    </location>
</feature>
<dbReference type="GO" id="GO:0004356">
    <property type="term" value="F:glutamine synthetase activity"/>
    <property type="evidence" value="ECO:0007669"/>
    <property type="project" value="UniProtKB-EC"/>
</dbReference>
<evidence type="ECO:0000256" key="8">
    <source>
        <dbReference type="ARBA" id="ARBA00049436"/>
    </source>
</evidence>
<evidence type="ECO:0000256" key="3">
    <source>
        <dbReference type="ARBA" id="ARBA00012937"/>
    </source>
</evidence>
<keyword evidence="7 11" id="KW-0067">ATP-binding</keyword>
<dbReference type="PROSITE" id="PS00180">
    <property type="entry name" value="GLNA_1"/>
    <property type="match status" value="1"/>
</dbReference>
<comment type="similarity">
    <text evidence="2 9 10">Belongs to the glutamine synthetase family.</text>
</comment>
<name>A0A2B4SH24_STYPI</name>
<dbReference type="GO" id="GO:0005737">
    <property type="term" value="C:cytoplasm"/>
    <property type="evidence" value="ECO:0007669"/>
    <property type="project" value="UniProtKB-SubCell"/>
</dbReference>
<feature type="domain" description="GS catalytic" evidence="13">
    <location>
        <begin position="107"/>
        <end position="403"/>
    </location>
</feature>
<sequence length="403" mass="45429">MTESNPLLDKYMSLDQGERVQVLYVWIDGTGENLRCKTKTVENEPVTPEDLPIWNFDGSSTYQAEGCNSDVYLHPRALFRDPFRRGKNKIALCDTYNFDHKPGVSNNRLPCINAMNHADVKAAIPWFGIEQEYTLLDKDGHPLGWPKGGFPGPQGPYYCAVGTGKVFGREVVEAHYRACLYAGVKIAGTNAEVMPAQWEYQVGPCEGISMGDQLWVSRYLLHRVAEDFGYKVSFDPKPMPGDWNGAGAHTNYSQPHGNVLHSYTDFSLNILVPMGNTWELRWISELIRDLVFYSTLAMREEGGISAIYEAIEKLSLLHDYHISMYDPKGGEDNKRRLTGRHETASIEHFSHGVANRGASVRIPRQCAEDGYGYLEDRRPASNCDPYRVTEAIVRTTILGHKKE</sequence>
<dbReference type="STRING" id="50429.A0A2B4SH24"/>
<protein>
    <recommendedName>
        <fullName evidence="3 11">Glutamine synthetase</fullName>
        <ecNumber evidence="3 11">6.3.1.2</ecNumber>
    </recommendedName>
</protein>
<dbReference type="Gene3D" id="3.10.20.70">
    <property type="entry name" value="Glutamine synthetase, N-terminal domain"/>
    <property type="match status" value="1"/>
</dbReference>
<keyword evidence="15" id="KW-1185">Reference proteome</keyword>
<dbReference type="EMBL" id="LSMT01000096">
    <property type="protein sequence ID" value="PFX27745.1"/>
    <property type="molecule type" value="Genomic_DNA"/>
</dbReference>
<evidence type="ECO:0000259" key="12">
    <source>
        <dbReference type="PROSITE" id="PS51986"/>
    </source>
</evidence>